<dbReference type="Gene3D" id="3.40.50.720">
    <property type="entry name" value="NAD(P)-binding Rossmann-like Domain"/>
    <property type="match status" value="1"/>
</dbReference>
<dbReference type="GO" id="GO:0061503">
    <property type="term" value="F:tRNA threonylcarbamoyladenosine dehydratase"/>
    <property type="evidence" value="ECO:0007669"/>
    <property type="project" value="TreeGrafter"/>
</dbReference>
<comment type="caution">
    <text evidence="15">The sequence shown here is derived from an EMBL/GenBank/DDBJ whole genome shotgun (WGS) entry which is preliminary data.</text>
</comment>
<dbReference type="Pfam" id="PF00149">
    <property type="entry name" value="Metallophos"/>
    <property type="match status" value="1"/>
</dbReference>
<evidence type="ECO:0000259" key="14">
    <source>
        <dbReference type="Pfam" id="PF00899"/>
    </source>
</evidence>
<dbReference type="FunFam" id="3.40.50.720:FF:000125">
    <property type="entry name" value="tRNA threonylcarbamoyladenosine dehydratase 2-like"/>
    <property type="match status" value="1"/>
</dbReference>
<dbReference type="EMBL" id="LHPM01000011">
    <property type="protein sequence ID" value="OAL67171.1"/>
    <property type="molecule type" value="Genomic_DNA"/>
</dbReference>
<evidence type="ECO:0008006" key="17">
    <source>
        <dbReference type="Google" id="ProtNLM"/>
    </source>
</evidence>
<dbReference type="InterPro" id="IPR045886">
    <property type="entry name" value="ThiF/MoeB/HesA"/>
</dbReference>
<dbReference type="PANTHER" id="PTHR43267:SF2">
    <property type="entry name" value="TRNA THREONYLCARBAMOYLADENOSINE DEHYDRATASE 1-RELATED"/>
    <property type="match status" value="1"/>
</dbReference>
<evidence type="ECO:0000256" key="11">
    <source>
        <dbReference type="ARBA" id="ARBA00060084"/>
    </source>
</evidence>
<protein>
    <recommendedName>
        <fullName evidence="17">THIF-type NAD/FAD binding fold domain-containing protein</fullName>
    </recommendedName>
</protein>
<evidence type="ECO:0000256" key="10">
    <source>
        <dbReference type="ARBA" id="ARBA00023136"/>
    </source>
</evidence>
<dbReference type="Pfam" id="PF00899">
    <property type="entry name" value="ThiF"/>
    <property type="match status" value="1"/>
</dbReference>
<keyword evidence="5" id="KW-0547">Nucleotide-binding</keyword>
<sequence length="904" mass="100489">MYDDIDGQRSAATARRLRTASSLISHRLYNAYTYPDRSAMSDYEYYDDNPWADNDDKRKIDRRYTHAEGSEPPRAARQGGRRSETMTSWIQRQASSHGVQLAGAAVLSGVAVAGAILGYQSVKRQAAVEELKASIPALDESSVEKLTEYGVVTPPISEEDRRSALLAKRAQQGDYDDDLILEQLARNRVFLNDEGLEKLRSSFIIVVGCGGVGSHAAAALARSGVGRIRLIDFDQVTLSSLNRHALATLADVGTPKVYCIEKRLQQVTPWVRFDCRNQLYSEAVADQLLNSWSMANDTVTSKPDYVLDCIDNISSKVSLLHYCHSRGIKVISSMGAGCKSDPTRVAIGDISLSLEDPLSRSTRRRLKMLGVSSGIPVVFSLEKPGPGKAELLPLAEEEISKGDVSDLGVLPDFRVRILPVLGTMPAVFGYTIANHVICEVSGYPNEYNPAGKSRDKFYDSILGALQGTEARLAKTIEGQDPVGLRIPISKEDVGYLIEEIWRSKSVVSGLTTRLVLIRWERPLHGFGADPELLKQGQKGVRLQLSELVCMTKEEALHHETEVLKGGKKHSEVYDDTIIQKVRERMEEERFFQRYRRYLLVLLVLICLSFAAWKSLGYSTVETVKDKELDMALDEGNRDRIGGWFGSNALPGFSDMAHIQTLDARLLPGEKKAWFRRSKRRLIIVGDVHGCKDEYHLIFTGDLISKGPESVEVVRLAREYSASCVRGNHEDKVLLTRREMLDSSRSTGSSAERETKAHVLARQLSDDDATWLESCPVILKVGYIRDMGDVVVVHGGLVPGVPLERQDPSSVMTMRTLDVDSHTPSSLKEGTGWSKVFDEYQRRMVKKNERPTTVIYGHDAKQLPVIRLYTKGLDTSCVRGGKLTALIIGDGGRQRLKQVKCKGYV</sequence>
<keyword evidence="3" id="KW-0436">Ligase</keyword>
<keyword evidence="4" id="KW-0812">Transmembrane</keyword>
<organism evidence="15 16">
    <name type="scientific">Trichophyton rubrum</name>
    <name type="common">Athlete's foot fungus</name>
    <name type="synonym">Epidermophyton rubrum</name>
    <dbReference type="NCBI Taxonomy" id="5551"/>
    <lineage>
        <taxon>Eukaryota</taxon>
        <taxon>Fungi</taxon>
        <taxon>Dikarya</taxon>
        <taxon>Ascomycota</taxon>
        <taxon>Pezizomycotina</taxon>
        <taxon>Eurotiomycetes</taxon>
        <taxon>Eurotiomycetidae</taxon>
        <taxon>Onygenales</taxon>
        <taxon>Arthrodermataceae</taxon>
        <taxon>Trichophyton</taxon>
    </lineage>
</organism>
<dbReference type="PANTHER" id="PTHR43267">
    <property type="entry name" value="TRNA THREONYLCARBAMOYLADENOSINE DEHYDRATASE"/>
    <property type="match status" value="1"/>
</dbReference>
<feature type="domain" description="THIF-type NAD/FAD binding fold" evidence="14">
    <location>
        <begin position="186"/>
        <end position="447"/>
    </location>
</feature>
<evidence type="ECO:0000256" key="7">
    <source>
        <dbReference type="ARBA" id="ARBA00022840"/>
    </source>
</evidence>
<dbReference type="Gene3D" id="3.60.21.10">
    <property type="match status" value="1"/>
</dbReference>
<dbReference type="GO" id="GO:0008641">
    <property type="term" value="F:ubiquitin-like modifier activating enzyme activity"/>
    <property type="evidence" value="ECO:0007669"/>
    <property type="project" value="InterPro"/>
</dbReference>
<dbReference type="SUPFAM" id="SSF56300">
    <property type="entry name" value="Metallo-dependent phosphatases"/>
    <property type="match status" value="1"/>
</dbReference>
<keyword evidence="9" id="KW-0496">Mitochondrion</keyword>
<evidence type="ECO:0000256" key="2">
    <source>
        <dbReference type="ARBA" id="ARBA00009919"/>
    </source>
</evidence>
<dbReference type="InterPro" id="IPR029052">
    <property type="entry name" value="Metallo-depent_PP-like"/>
</dbReference>
<evidence type="ECO:0000259" key="13">
    <source>
        <dbReference type="Pfam" id="PF00149"/>
    </source>
</evidence>
<dbReference type="InterPro" id="IPR000594">
    <property type="entry name" value="ThiF_NAD_FAD-bd"/>
</dbReference>
<gene>
    <name evidence="15" type="ORF">A7C99_1586</name>
</gene>
<reference evidence="15 16" key="1">
    <citation type="submission" date="2016-05" db="EMBL/GenBank/DDBJ databases">
        <title>Genome sequencing of Trichophyton rubrum CMCC(F)T1i isolated from hair.</title>
        <authorList>
            <person name="Zhan P."/>
            <person name="Tao Y."/>
            <person name="Liu W."/>
        </authorList>
    </citation>
    <scope>NUCLEOTIDE SEQUENCE [LARGE SCALE GENOMIC DNA]</scope>
    <source>
        <strain evidence="16">CMCC(F)T1i</strain>
    </source>
</reference>
<feature type="region of interest" description="Disordered" evidence="12">
    <location>
        <begin position="63"/>
        <end position="86"/>
    </location>
</feature>
<dbReference type="InterPro" id="IPR004843">
    <property type="entry name" value="Calcineurin-like_PHP"/>
</dbReference>
<dbReference type="GO" id="GO:0005524">
    <property type="term" value="F:ATP binding"/>
    <property type="evidence" value="ECO:0007669"/>
    <property type="project" value="UniProtKB-KW"/>
</dbReference>
<comment type="subcellular location">
    <subcellularLocation>
        <location evidence="1">Mitochondrion outer membrane</location>
        <topology evidence="1">Multi-pass membrane protein</topology>
    </subcellularLocation>
</comment>
<dbReference type="InterPro" id="IPR035985">
    <property type="entry name" value="Ubiquitin-activating_enz"/>
</dbReference>
<dbReference type="CDD" id="cd00144">
    <property type="entry name" value="MPP_PPP_family"/>
    <property type="match status" value="1"/>
</dbReference>
<comment type="function">
    <text evidence="11">Catalyzes the ATP-dependent dehydration of threonylcarbamoyladenosine at position 37 (t(6)A37) to form cyclic t(6)A37 (ct(6)A37) in tRNAs that read codons beginning with adenine.</text>
</comment>
<evidence type="ECO:0000313" key="15">
    <source>
        <dbReference type="EMBL" id="OAL67171.1"/>
    </source>
</evidence>
<evidence type="ECO:0000256" key="6">
    <source>
        <dbReference type="ARBA" id="ARBA00022787"/>
    </source>
</evidence>
<accession>A0A178F4B5</accession>
<evidence type="ECO:0000256" key="4">
    <source>
        <dbReference type="ARBA" id="ARBA00022692"/>
    </source>
</evidence>
<dbReference type="CDD" id="cd00755">
    <property type="entry name" value="YgdL_like"/>
    <property type="match status" value="1"/>
</dbReference>
<proteinExistence type="inferred from homology"/>
<evidence type="ECO:0000256" key="3">
    <source>
        <dbReference type="ARBA" id="ARBA00022598"/>
    </source>
</evidence>
<dbReference type="Proteomes" id="UP000243015">
    <property type="component" value="Unassembled WGS sequence"/>
</dbReference>
<comment type="similarity">
    <text evidence="2">Belongs to the HesA/MoeB/ThiF family.</text>
</comment>
<feature type="domain" description="Calcineurin-like phosphoesterase" evidence="13">
    <location>
        <begin position="691"/>
        <end position="859"/>
    </location>
</feature>
<evidence type="ECO:0000256" key="12">
    <source>
        <dbReference type="SAM" id="MobiDB-lite"/>
    </source>
</evidence>
<dbReference type="SUPFAM" id="SSF69572">
    <property type="entry name" value="Activating enzymes of the ubiquitin-like proteins"/>
    <property type="match status" value="1"/>
</dbReference>
<keyword evidence="10" id="KW-0472">Membrane</keyword>
<keyword evidence="7" id="KW-0067">ATP-binding</keyword>
<evidence type="ECO:0000256" key="9">
    <source>
        <dbReference type="ARBA" id="ARBA00023128"/>
    </source>
</evidence>
<evidence type="ECO:0000256" key="8">
    <source>
        <dbReference type="ARBA" id="ARBA00022989"/>
    </source>
</evidence>
<name>A0A178F4B5_TRIRU</name>
<dbReference type="GO" id="GO:0005741">
    <property type="term" value="C:mitochondrial outer membrane"/>
    <property type="evidence" value="ECO:0007669"/>
    <property type="project" value="UniProtKB-SubCell"/>
</dbReference>
<dbReference type="GO" id="GO:0061504">
    <property type="term" value="P:cyclic threonylcarbamoyladenosine biosynthetic process"/>
    <property type="evidence" value="ECO:0007669"/>
    <property type="project" value="TreeGrafter"/>
</dbReference>
<evidence type="ECO:0000256" key="5">
    <source>
        <dbReference type="ARBA" id="ARBA00022741"/>
    </source>
</evidence>
<dbReference type="VEuPathDB" id="FungiDB:TERG_07874"/>
<dbReference type="GO" id="GO:0016787">
    <property type="term" value="F:hydrolase activity"/>
    <property type="evidence" value="ECO:0007669"/>
    <property type="project" value="InterPro"/>
</dbReference>
<evidence type="ECO:0000256" key="1">
    <source>
        <dbReference type="ARBA" id="ARBA00004374"/>
    </source>
</evidence>
<evidence type="ECO:0000313" key="16">
    <source>
        <dbReference type="Proteomes" id="UP000243015"/>
    </source>
</evidence>
<keyword evidence="8" id="KW-1133">Transmembrane helix</keyword>
<dbReference type="AlphaFoldDB" id="A0A178F4B5"/>
<keyword evidence="6" id="KW-1000">Mitochondrion outer membrane</keyword>